<feature type="transmembrane region" description="Helical" evidence="1">
    <location>
        <begin position="323"/>
        <end position="345"/>
    </location>
</feature>
<feature type="transmembrane region" description="Helical" evidence="1">
    <location>
        <begin position="529"/>
        <end position="549"/>
    </location>
</feature>
<name>A0A2M7TWJ4_9BACT</name>
<feature type="transmembrane region" description="Helical" evidence="1">
    <location>
        <begin position="192"/>
        <end position="214"/>
    </location>
</feature>
<dbReference type="InterPro" id="IPR018746">
    <property type="entry name" value="DUF2298"/>
</dbReference>
<dbReference type="PANTHER" id="PTHR10790">
    <property type="entry name" value="TPR-DOMAIN CONTAINING PROTEIN"/>
    <property type="match status" value="1"/>
</dbReference>
<sequence>MMWLTTLSVWYLYLLLLGVIFIPITARIFKSFPDKGYPFAKTLGIIGVSYTMYLLGLLKILPFTKESLFLILFFISFCIYKLFGKEITTLKQLTKKQILLIVFEELLFIASLIFLAIVRAQEPSIHGLEKFMDFGFMESILKSTSFPPLDMWLSADPAHPAGYPINYYYFGHLSGALLTKLSGINPFITYNYILATIFAQGMTLTFSLTGAIAHHIRNQSQKIKKLALLPVMAVGLLGSFIVNLGGNLHTIYTFTRGYPNEHPEPFWSLFQTVAEVRETMASTGGGVYESMVQNSSYWYPNATRFIPFTIHEFPAYSYVVADLHGHVFDIPFVLVTLAFIVTFTLHKLEKESETKHHTLILWIEGFTKHYFGKFSKFLPFKEKGVLSLDMKERIWVVMIGAMIAINYMTNAFDGPIYLLFAAILLLFIYKFSWKFIIQSATILASFLIFSFPFSSHFEPFATGIGVNCSPDFLVQIEKFGPFLFEKGNCQLSEPWMMMVLWGFFWINAILFGTYLYLKKRSQYVLTSVDWILVLIFGYGTLILVIPEFIYAKDIYPGHFRANTMFKLGYQAFMMMGVTSTIVAYLLVRWQSRKKFILLPFFLLSFGLIFIYPFLAFPSYYPGLYLKQTYVKNQNLDGLLWMEKQYPEDKEIIDFINKNIIGQPIILEAQGDSYTDYNRVSAFTGNPTVAGWWVHQWLWRGSSDVVGVRIPDIEALYQSEDILLTQQLIDKYNIEYVVVSGLEREKYEGLKEEKFAQIGYKIFESSNGFGALYKVY</sequence>
<comment type="caution">
    <text evidence="2">The sequence shown here is derived from an EMBL/GenBank/DDBJ whole genome shotgun (WGS) entry which is preliminary data.</text>
</comment>
<protein>
    <recommendedName>
        <fullName evidence="4">YYY membrane protein</fullName>
    </recommendedName>
</protein>
<keyword evidence="1" id="KW-0812">Transmembrane</keyword>
<feature type="transmembrane region" description="Helical" evidence="1">
    <location>
        <begin position="12"/>
        <end position="30"/>
    </location>
</feature>
<reference evidence="3" key="1">
    <citation type="submission" date="2017-09" db="EMBL/GenBank/DDBJ databases">
        <title>Depth-based differentiation of microbial function through sediment-hosted aquifers and enrichment of novel symbionts in the deep terrestrial subsurface.</title>
        <authorList>
            <person name="Probst A.J."/>
            <person name="Ladd B."/>
            <person name="Jarett J.K."/>
            <person name="Geller-Mcgrath D.E."/>
            <person name="Sieber C.M.K."/>
            <person name="Emerson J.B."/>
            <person name="Anantharaman K."/>
            <person name="Thomas B.C."/>
            <person name="Malmstrom R."/>
            <person name="Stieglmeier M."/>
            <person name="Klingl A."/>
            <person name="Woyke T."/>
            <person name="Ryan C.M."/>
            <person name="Banfield J.F."/>
        </authorList>
    </citation>
    <scope>NUCLEOTIDE SEQUENCE [LARGE SCALE GENOMIC DNA]</scope>
</reference>
<feature type="transmembrane region" description="Helical" evidence="1">
    <location>
        <begin position="67"/>
        <end position="83"/>
    </location>
</feature>
<keyword evidence="1" id="KW-1133">Transmembrane helix</keyword>
<feature type="transmembrane region" description="Helical" evidence="1">
    <location>
        <begin position="393"/>
        <end position="409"/>
    </location>
</feature>
<organism evidence="2 3">
    <name type="scientific">Candidatus Roizmanbacteria bacterium CG_4_10_14_0_2_um_filter_39_13</name>
    <dbReference type="NCBI Taxonomy" id="1974825"/>
    <lineage>
        <taxon>Bacteria</taxon>
        <taxon>Candidatus Roizmaniibacteriota</taxon>
    </lineage>
</organism>
<feature type="transmembrane region" description="Helical" evidence="1">
    <location>
        <begin position="98"/>
        <end position="118"/>
    </location>
</feature>
<dbReference type="NCBIfam" id="TIGR03662">
    <property type="entry name" value="Chlor_Arch_YYY"/>
    <property type="match status" value="1"/>
</dbReference>
<evidence type="ECO:0000256" key="1">
    <source>
        <dbReference type="SAM" id="Phobius"/>
    </source>
</evidence>
<feature type="transmembrane region" description="Helical" evidence="1">
    <location>
        <begin position="569"/>
        <end position="587"/>
    </location>
</feature>
<feature type="transmembrane region" description="Helical" evidence="1">
    <location>
        <begin position="42"/>
        <end position="61"/>
    </location>
</feature>
<feature type="transmembrane region" description="Helical" evidence="1">
    <location>
        <begin position="440"/>
        <end position="457"/>
    </location>
</feature>
<dbReference type="Pfam" id="PF10060">
    <property type="entry name" value="DUF2298"/>
    <property type="match status" value="1"/>
</dbReference>
<dbReference type="PANTHER" id="PTHR10790:SF51">
    <property type="entry name" value="TETRATRICOPEPTIDE REPEAT PROTEIN"/>
    <property type="match status" value="1"/>
</dbReference>
<dbReference type="Proteomes" id="UP000228503">
    <property type="component" value="Unassembled WGS sequence"/>
</dbReference>
<feature type="transmembrane region" description="Helical" evidence="1">
    <location>
        <begin position="596"/>
        <end position="620"/>
    </location>
</feature>
<evidence type="ECO:0000313" key="3">
    <source>
        <dbReference type="Proteomes" id="UP000228503"/>
    </source>
</evidence>
<accession>A0A2M7TWJ4</accession>
<feature type="transmembrane region" description="Helical" evidence="1">
    <location>
        <begin position="495"/>
        <end position="517"/>
    </location>
</feature>
<feature type="transmembrane region" description="Helical" evidence="1">
    <location>
        <begin position="226"/>
        <end position="246"/>
    </location>
</feature>
<dbReference type="EMBL" id="PFOB01000064">
    <property type="protein sequence ID" value="PIZ62188.1"/>
    <property type="molecule type" value="Genomic_DNA"/>
</dbReference>
<evidence type="ECO:0000313" key="2">
    <source>
        <dbReference type="EMBL" id="PIZ62188.1"/>
    </source>
</evidence>
<keyword evidence="1" id="KW-0472">Membrane</keyword>
<gene>
    <name evidence="2" type="ORF">COY16_05065</name>
</gene>
<dbReference type="AlphaFoldDB" id="A0A2M7TWJ4"/>
<evidence type="ECO:0008006" key="4">
    <source>
        <dbReference type="Google" id="ProtNLM"/>
    </source>
</evidence>
<proteinExistence type="predicted"/>